<evidence type="ECO:0000313" key="3">
    <source>
        <dbReference type="Proteomes" id="UP000482960"/>
    </source>
</evidence>
<dbReference type="Proteomes" id="UP000482960">
    <property type="component" value="Unassembled WGS sequence"/>
</dbReference>
<reference evidence="2 3" key="1">
    <citation type="submission" date="2020-03" db="EMBL/GenBank/DDBJ databases">
        <title>Whole genome shotgun sequence of Phytohabitans rumicis NBRC 108638.</title>
        <authorList>
            <person name="Komaki H."/>
            <person name="Tamura T."/>
        </authorList>
    </citation>
    <scope>NUCLEOTIDE SEQUENCE [LARGE SCALE GENOMIC DNA]</scope>
    <source>
        <strain evidence="2 3">NBRC 108638</strain>
    </source>
</reference>
<gene>
    <name evidence="2" type="ORF">Prum_052060</name>
</gene>
<protein>
    <submittedName>
        <fullName evidence="2">Uncharacterized protein</fullName>
    </submittedName>
</protein>
<keyword evidence="3" id="KW-1185">Reference proteome</keyword>
<reference evidence="2 3" key="2">
    <citation type="submission" date="2020-03" db="EMBL/GenBank/DDBJ databases">
        <authorList>
            <person name="Ichikawa N."/>
            <person name="Kimura A."/>
            <person name="Kitahashi Y."/>
            <person name="Uohara A."/>
        </authorList>
    </citation>
    <scope>NUCLEOTIDE SEQUENCE [LARGE SCALE GENOMIC DNA]</scope>
    <source>
        <strain evidence="2 3">NBRC 108638</strain>
    </source>
</reference>
<dbReference type="RefSeq" id="WP_173078612.1">
    <property type="nucleotide sequence ID" value="NZ_BAABJB010000004.1"/>
</dbReference>
<proteinExistence type="predicted"/>
<dbReference type="AlphaFoldDB" id="A0A6V8L5R1"/>
<feature type="region of interest" description="Disordered" evidence="1">
    <location>
        <begin position="115"/>
        <end position="135"/>
    </location>
</feature>
<dbReference type="EMBL" id="BLPG01000001">
    <property type="protein sequence ID" value="GFJ91564.1"/>
    <property type="molecule type" value="Genomic_DNA"/>
</dbReference>
<accession>A0A6V8L5R1</accession>
<organism evidence="2 3">
    <name type="scientific">Phytohabitans rumicis</name>
    <dbReference type="NCBI Taxonomy" id="1076125"/>
    <lineage>
        <taxon>Bacteria</taxon>
        <taxon>Bacillati</taxon>
        <taxon>Actinomycetota</taxon>
        <taxon>Actinomycetes</taxon>
        <taxon>Micromonosporales</taxon>
        <taxon>Micromonosporaceae</taxon>
    </lineage>
</organism>
<name>A0A6V8L5R1_9ACTN</name>
<comment type="caution">
    <text evidence="2">The sequence shown here is derived from an EMBL/GenBank/DDBJ whole genome shotgun (WGS) entry which is preliminary data.</text>
</comment>
<sequence>MSLDLDAIRARLAAATAGPWRAHPDGLVWADRPGDPVSGSTEVEDAEFIAHARTDVPALLAELDEGWARLVTVERVFDAIREHYIRCRLSHPTNEDWFGCEARAVAAALTPQVGGNGEAVKRDAGGPAPRGGGPL</sequence>
<evidence type="ECO:0000256" key="1">
    <source>
        <dbReference type="SAM" id="MobiDB-lite"/>
    </source>
</evidence>
<evidence type="ECO:0000313" key="2">
    <source>
        <dbReference type="EMBL" id="GFJ91564.1"/>
    </source>
</evidence>